<dbReference type="EMBL" id="SOHN01000018">
    <property type="protein sequence ID" value="TFD85186.1"/>
    <property type="molecule type" value="Genomic_DNA"/>
</dbReference>
<evidence type="ECO:0000256" key="4">
    <source>
        <dbReference type="PROSITE-ProRule" id="PRU00335"/>
    </source>
</evidence>
<feature type="domain" description="HTH tetR-type" evidence="5">
    <location>
        <begin position="25"/>
        <end position="85"/>
    </location>
</feature>
<dbReference type="AlphaFoldDB" id="A0A4R9BIQ2"/>
<sequence>MQMRSLASVETPPGAPLGLREKARIERYRNIRAAAEQIFNERGYEHATTKEIAELAGVGEATLFRYVTNKHELLLLVIGKRVDLEIQGIEDVDKELAADATSAWDYIERIYAIYRARARFYTTDPENVTSYLQYGFKAGSQLGAQSITQGDRIIALTAAVLDSAQKAGHLVAQVDTRIVAQNCNGTYTHEVLRTPVREFAPRNLWERLQKRLQVQIEPLFRL</sequence>
<evidence type="ECO:0000313" key="7">
    <source>
        <dbReference type="Proteomes" id="UP000297626"/>
    </source>
</evidence>
<accession>A0A4R9BIQ2</accession>
<keyword evidence="7" id="KW-1185">Reference proteome</keyword>
<dbReference type="InterPro" id="IPR009057">
    <property type="entry name" value="Homeodomain-like_sf"/>
</dbReference>
<dbReference type="InterPro" id="IPR050109">
    <property type="entry name" value="HTH-type_TetR-like_transc_reg"/>
</dbReference>
<evidence type="ECO:0000256" key="3">
    <source>
        <dbReference type="ARBA" id="ARBA00023163"/>
    </source>
</evidence>
<dbReference type="Gene3D" id="1.10.357.10">
    <property type="entry name" value="Tetracycline Repressor, domain 2"/>
    <property type="match status" value="1"/>
</dbReference>
<feature type="DNA-binding region" description="H-T-H motif" evidence="4">
    <location>
        <begin position="48"/>
        <end position="67"/>
    </location>
</feature>
<keyword evidence="2 4" id="KW-0238">DNA-binding</keyword>
<dbReference type="InterPro" id="IPR023772">
    <property type="entry name" value="DNA-bd_HTH_TetR-type_CS"/>
</dbReference>
<dbReference type="PANTHER" id="PTHR30055">
    <property type="entry name" value="HTH-TYPE TRANSCRIPTIONAL REGULATOR RUTR"/>
    <property type="match status" value="1"/>
</dbReference>
<evidence type="ECO:0000259" key="5">
    <source>
        <dbReference type="PROSITE" id="PS50977"/>
    </source>
</evidence>
<dbReference type="PROSITE" id="PS01081">
    <property type="entry name" value="HTH_TETR_1"/>
    <property type="match status" value="1"/>
</dbReference>
<dbReference type="PANTHER" id="PTHR30055:SF234">
    <property type="entry name" value="HTH-TYPE TRANSCRIPTIONAL REGULATOR BETI"/>
    <property type="match status" value="1"/>
</dbReference>
<dbReference type="SUPFAM" id="SSF48498">
    <property type="entry name" value="Tetracyclin repressor-like, C-terminal domain"/>
    <property type="match status" value="1"/>
</dbReference>
<dbReference type="SUPFAM" id="SSF46689">
    <property type="entry name" value="Homeodomain-like"/>
    <property type="match status" value="1"/>
</dbReference>
<evidence type="ECO:0000256" key="1">
    <source>
        <dbReference type="ARBA" id="ARBA00023015"/>
    </source>
</evidence>
<evidence type="ECO:0000256" key="2">
    <source>
        <dbReference type="ARBA" id="ARBA00023125"/>
    </source>
</evidence>
<protein>
    <submittedName>
        <fullName evidence="6">TetR/AcrR family transcriptional regulator</fullName>
    </submittedName>
</protein>
<dbReference type="InterPro" id="IPR036271">
    <property type="entry name" value="Tet_transcr_reg_TetR-rel_C_sf"/>
</dbReference>
<name>A0A4R9BIQ2_9MICO</name>
<dbReference type="PROSITE" id="PS50977">
    <property type="entry name" value="HTH_TETR_2"/>
    <property type="match status" value="1"/>
</dbReference>
<dbReference type="PRINTS" id="PR00455">
    <property type="entry name" value="HTHTETR"/>
</dbReference>
<keyword evidence="1" id="KW-0805">Transcription regulation</keyword>
<dbReference type="InterPro" id="IPR001647">
    <property type="entry name" value="HTH_TetR"/>
</dbReference>
<keyword evidence="3" id="KW-0804">Transcription</keyword>
<dbReference type="Proteomes" id="UP000297626">
    <property type="component" value="Unassembled WGS sequence"/>
</dbReference>
<organism evidence="6 7">
    <name type="scientific">Cryobacterium serini</name>
    <dbReference type="NCBI Taxonomy" id="1259201"/>
    <lineage>
        <taxon>Bacteria</taxon>
        <taxon>Bacillati</taxon>
        <taxon>Actinomycetota</taxon>
        <taxon>Actinomycetes</taxon>
        <taxon>Micrococcales</taxon>
        <taxon>Microbacteriaceae</taxon>
        <taxon>Cryobacterium</taxon>
    </lineage>
</organism>
<evidence type="ECO:0000313" key="6">
    <source>
        <dbReference type="EMBL" id="TFD85186.1"/>
    </source>
</evidence>
<dbReference type="Pfam" id="PF00440">
    <property type="entry name" value="TetR_N"/>
    <property type="match status" value="1"/>
</dbReference>
<proteinExistence type="predicted"/>
<reference evidence="6 7" key="1">
    <citation type="submission" date="2019-03" db="EMBL/GenBank/DDBJ databases">
        <title>Genomics of glacier-inhabiting Cryobacterium strains.</title>
        <authorList>
            <person name="Liu Q."/>
            <person name="Xin Y.-H."/>
        </authorList>
    </citation>
    <scope>NUCLEOTIDE SEQUENCE [LARGE SCALE GENOMIC DNA]</scope>
    <source>
        <strain evidence="6 7">Sr54</strain>
    </source>
</reference>
<dbReference type="GO" id="GO:0003700">
    <property type="term" value="F:DNA-binding transcription factor activity"/>
    <property type="evidence" value="ECO:0007669"/>
    <property type="project" value="TreeGrafter"/>
</dbReference>
<comment type="caution">
    <text evidence="6">The sequence shown here is derived from an EMBL/GenBank/DDBJ whole genome shotgun (WGS) entry which is preliminary data.</text>
</comment>
<dbReference type="GO" id="GO:0000976">
    <property type="term" value="F:transcription cis-regulatory region binding"/>
    <property type="evidence" value="ECO:0007669"/>
    <property type="project" value="TreeGrafter"/>
</dbReference>
<gene>
    <name evidence="6" type="ORF">E3T51_15155</name>
</gene>